<evidence type="ECO:0000256" key="2">
    <source>
        <dbReference type="ARBA" id="ARBA00005852"/>
    </source>
</evidence>
<sequence length="870" mass="96390">MSISLRLVIPTAAPCPVPPPRTARNAGCSPLSAAAVPVRTTGALRGCAALPLRPQSLVRPCRSRGSGIVCNASAYLSPPTTQWVSVAAAAVLLLAKGTGIHKSFLVPLFVLQAPTAVISWIKSEYGLWTAFLALVVRLFLPFPGELELPLSTMLAVSVAPYQVMNVSVLLASKEIGIHKSLLMPWFAQQAPSSVIPWIKREYGLWTAFLAILVRLFLPTPGELELPLSTMWLIIIAPYQVMSLSMSEKPSDDTTGQVRPEGDVSDVKVETANQDKGNEMPSAQQEDHERAYFDSADWALGKQGGHPQKPKGPLEALRPKLQPTQQQARSRRFLHASTDSDEGANSPTEATTPNQESTLSQESTEEAKAAENKESTDVADMLLSTALCHSMAVDACNSSRPQLPQRRDEEVEAKRREAEKERARRERHYQNHRSHHHQGFRGNQQNTAKPSVDIQPDWTILEQIPFANFTKLSFAVNDQPEDLLVCGAVDSYDRAYDRVNPKTARRLERFKNRQFFKITTTDDPIIRRLAEEDKATVFATDAILAALMCTPRSILSWDIVVQRVGNKLFFDKREGSQLDLLTVNETAQEQLPENKDDINSAPALAVEATYINQNFSQQVLVRDGEKVTFDEPNPFASENEEAAPVCYRYRRWKLDDDISIIARCEVHAAGVDPSGARQFLTLNALNEFDPKITGVDWKQKLESQRGAVLATELKNNANKLARWTAQALLSGADMMKLGYVSRVHPRDHFNHSILTVMGYKPRDFATQINLNTANMWGIVKSIVDICMKFEEGKYVLVKDPAKPQMRIYQVPNDAFENDYVEEPLPEEEQIRPATDDVDATAQEMDAAAEAEANKATTQGGDGEKSADAAAA</sequence>
<evidence type="ECO:0000256" key="6">
    <source>
        <dbReference type="ARBA" id="ARBA00022692"/>
    </source>
</evidence>
<dbReference type="PANTHER" id="PTHR12399:SF3">
    <property type="entry name" value="EUKARYOTIC TRANSLATION INITIATION FACTOR 3 SUBUNIT D"/>
    <property type="match status" value="1"/>
</dbReference>
<comment type="subcellular location">
    <subcellularLocation>
        <location evidence="11">Cytoplasm</location>
    </subcellularLocation>
    <subcellularLocation>
        <location evidence="1">Membrane</location>
        <topology evidence="1">Multi-pass membrane protein</topology>
    </subcellularLocation>
</comment>
<proteinExistence type="inferred from homology"/>
<dbReference type="Pfam" id="PF05562">
    <property type="entry name" value="WCOR413"/>
    <property type="match status" value="2"/>
</dbReference>
<dbReference type="EnsemblPlants" id="EMT11235">
    <property type="protein sequence ID" value="EMT11235"/>
    <property type="gene ID" value="F775_26160"/>
</dbReference>
<dbReference type="GO" id="GO:0005852">
    <property type="term" value="C:eukaryotic translation initiation factor 3 complex"/>
    <property type="evidence" value="ECO:0007669"/>
    <property type="project" value="UniProtKB-UniRule"/>
</dbReference>
<dbReference type="InterPro" id="IPR006760">
    <property type="entry name" value="Endosulphine"/>
</dbReference>
<dbReference type="HAMAP" id="MF_03003">
    <property type="entry name" value="eIF3d"/>
    <property type="match status" value="1"/>
</dbReference>
<keyword evidence="5 11" id="KW-0396">Initiation factor</keyword>
<dbReference type="AlphaFoldDB" id="M8BC43"/>
<dbReference type="Pfam" id="PF04667">
    <property type="entry name" value="Endosulfine"/>
    <property type="match status" value="1"/>
</dbReference>
<feature type="compositionally biased region" description="Polar residues" evidence="12">
    <location>
        <begin position="342"/>
        <end position="353"/>
    </location>
</feature>
<comment type="function">
    <text evidence="11">mRNA cap-binding component of the eukaryotic translation initiation factor 3 (eIF-3) complex, which is involved in protein synthesis of a specialized repertoire of mRNAs and, together with other initiation factors, stimulates binding of mRNA and methionyl-tRNAi to the 40S ribosome. The eIF-3 complex specifically targets and initiates translation of a subset of mRNAs involved in cell proliferation. In the eIF-3 complex, eif3d specifically recognizes and binds the 7-methylguanosine cap of a subset of mRNAs.</text>
</comment>
<comment type="similarity">
    <text evidence="11">Belongs to the eIF-3 subunit D family.</text>
</comment>
<evidence type="ECO:0000256" key="9">
    <source>
        <dbReference type="ARBA" id="ARBA00022989"/>
    </source>
</evidence>
<dbReference type="PANTHER" id="PTHR12399">
    <property type="entry name" value="EUKARYOTIC TRANSLATION INITIATION FACTOR 3 SUBUNIT 7"/>
    <property type="match status" value="1"/>
</dbReference>
<feature type="compositionally biased region" description="Basic and acidic residues" evidence="12">
    <location>
        <begin position="404"/>
        <end position="423"/>
    </location>
</feature>
<dbReference type="GO" id="GO:0002191">
    <property type="term" value="P:cap-dependent translational initiation"/>
    <property type="evidence" value="ECO:0007669"/>
    <property type="project" value="UniProtKB-UniRule"/>
</dbReference>
<keyword evidence="9" id="KW-1133">Transmembrane helix</keyword>
<organism evidence="13">
    <name type="scientific">Aegilops tauschii</name>
    <name type="common">Tausch's goatgrass</name>
    <name type="synonym">Aegilops squarrosa</name>
    <dbReference type="NCBI Taxonomy" id="37682"/>
    <lineage>
        <taxon>Eukaryota</taxon>
        <taxon>Viridiplantae</taxon>
        <taxon>Streptophyta</taxon>
        <taxon>Embryophyta</taxon>
        <taxon>Tracheophyta</taxon>
        <taxon>Spermatophyta</taxon>
        <taxon>Magnoliopsida</taxon>
        <taxon>Liliopsida</taxon>
        <taxon>Poales</taxon>
        <taxon>Poaceae</taxon>
        <taxon>BOP clade</taxon>
        <taxon>Pooideae</taxon>
        <taxon>Triticodae</taxon>
        <taxon>Triticeae</taxon>
        <taxon>Triticinae</taxon>
        <taxon>Aegilops</taxon>
    </lineage>
</organism>
<feature type="region of interest" description="Disordered" evidence="12">
    <location>
        <begin position="320"/>
        <end position="374"/>
    </location>
</feature>
<comment type="subunit">
    <text evidence="11">Component of the eukaryotic translation initiation factor 3 (eIF-3) complex.</text>
</comment>
<evidence type="ECO:0000256" key="10">
    <source>
        <dbReference type="ARBA" id="ARBA00023136"/>
    </source>
</evidence>
<feature type="compositionally biased region" description="Polar residues" evidence="12">
    <location>
        <begin position="245"/>
        <end position="256"/>
    </location>
</feature>
<feature type="compositionally biased region" description="Basic residues" evidence="12">
    <location>
        <begin position="424"/>
        <end position="438"/>
    </location>
</feature>
<dbReference type="GO" id="GO:0001732">
    <property type="term" value="P:formation of cytoplasmic translation initiation complex"/>
    <property type="evidence" value="ECO:0007669"/>
    <property type="project" value="UniProtKB-UniRule"/>
</dbReference>
<dbReference type="GO" id="GO:0098808">
    <property type="term" value="F:mRNA cap binding"/>
    <property type="evidence" value="ECO:0007669"/>
    <property type="project" value="UniProtKB-UniRule"/>
</dbReference>
<protein>
    <recommendedName>
        <fullName evidence="11">Eukaryotic translation initiation factor 3 subunit D</fullName>
        <shortName evidence="11">eIF3d</shortName>
    </recommendedName>
    <alternativeName>
        <fullName evidence="11">Eukaryotic translation initiation factor 3 subunit 7</fullName>
    </alternativeName>
    <alternativeName>
        <fullName evidence="11">eIF-3-zeta</fullName>
    </alternativeName>
</protein>
<feature type="compositionally biased region" description="Low complexity" evidence="12">
    <location>
        <begin position="838"/>
        <end position="856"/>
    </location>
</feature>
<evidence type="ECO:0000256" key="12">
    <source>
        <dbReference type="SAM" id="MobiDB-lite"/>
    </source>
</evidence>
<keyword evidence="7" id="KW-0694">RNA-binding</keyword>
<comment type="domain">
    <text evidence="11">The RNA gate region regulates mRNA cap recognition to prevent promiscuous mRNA-binding before assembly of eif3d into the full eukaryotic translation initiation factor 3 (eIF-3) complex.</text>
</comment>
<dbReference type="GO" id="GO:0016020">
    <property type="term" value="C:membrane"/>
    <property type="evidence" value="ECO:0007669"/>
    <property type="project" value="UniProtKB-SubCell"/>
</dbReference>
<feature type="region of interest" description="Disordered" evidence="12">
    <location>
        <begin position="245"/>
        <end position="265"/>
    </location>
</feature>
<name>M8BC43_AEGTA</name>
<evidence type="ECO:0000256" key="5">
    <source>
        <dbReference type="ARBA" id="ARBA00022540"/>
    </source>
</evidence>
<feature type="compositionally biased region" description="Basic and acidic residues" evidence="12">
    <location>
        <begin position="860"/>
        <end position="870"/>
    </location>
</feature>
<dbReference type="GO" id="GO:0033290">
    <property type="term" value="C:eukaryotic 48S preinitiation complex"/>
    <property type="evidence" value="ECO:0007669"/>
    <property type="project" value="UniProtKB-UniRule"/>
</dbReference>
<dbReference type="InterPro" id="IPR007783">
    <property type="entry name" value="eIF3d"/>
</dbReference>
<keyword evidence="10" id="KW-0472">Membrane</keyword>
<keyword evidence="8 11" id="KW-0648">Protein biosynthesis</keyword>
<accession>M8BC43</accession>
<evidence type="ECO:0000256" key="11">
    <source>
        <dbReference type="HAMAP-Rule" id="MF_03003"/>
    </source>
</evidence>
<dbReference type="GO" id="GO:0003743">
    <property type="term" value="F:translation initiation factor activity"/>
    <property type="evidence" value="ECO:0007669"/>
    <property type="project" value="UniProtKB-UniRule"/>
</dbReference>
<evidence type="ECO:0000256" key="4">
    <source>
        <dbReference type="ARBA" id="ARBA00022490"/>
    </source>
</evidence>
<keyword evidence="4 11" id="KW-0963">Cytoplasm</keyword>
<feature type="region of interest" description="Disordered" evidence="12">
    <location>
        <begin position="821"/>
        <end position="870"/>
    </location>
</feature>
<evidence type="ECO:0000256" key="7">
    <source>
        <dbReference type="ARBA" id="ARBA00022884"/>
    </source>
</evidence>
<dbReference type="Pfam" id="PF05091">
    <property type="entry name" value="eIF-3_zeta"/>
    <property type="match status" value="1"/>
</dbReference>
<feature type="region of interest" description="RNA gate" evidence="11">
    <location>
        <begin position="576"/>
        <end position="590"/>
    </location>
</feature>
<evidence type="ECO:0000256" key="3">
    <source>
        <dbReference type="ARBA" id="ARBA00010520"/>
    </source>
</evidence>
<evidence type="ECO:0000256" key="1">
    <source>
        <dbReference type="ARBA" id="ARBA00004141"/>
    </source>
</evidence>
<reference evidence="13" key="1">
    <citation type="submission" date="2015-06" db="UniProtKB">
        <authorList>
            <consortium name="EnsemblPlants"/>
        </authorList>
    </citation>
    <scope>IDENTIFICATION</scope>
</reference>
<comment type="similarity">
    <text evidence="3">Belongs to the endosulfine family.</text>
</comment>
<evidence type="ECO:0000256" key="8">
    <source>
        <dbReference type="ARBA" id="ARBA00022917"/>
    </source>
</evidence>
<feature type="region of interest" description="Disordered" evidence="12">
    <location>
        <begin position="395"/>
        <end position="449"/>
    </location>
</feature>
<dbReference type="InterPro" id="IPR008892">
    <property type="entry name" value="COR413"/>
</dbReference>
<comment type="similarity">
    <text evidence="2">Belongs to the Cold-regulated 413 protein family.</text>
</comment>
<evidence type="ECO:0000313" key="13">
    <source>
        <dbReference type="EnsemblPlants" id="EMT11235"/>
    </source>
</evidence>
<dbReference type="GO" id="GO:0016282">
    <property type="term" value="C:eukaryotic 43S preinitiation complex"/>
    <property type="evidence" value="ECO:0007669"/>
    <property type="project" value="UniProtKB-UniRule"/>
</dbReference>
<feature type="compositionally biased region" description="Basic and acidic residues" evidence="12">
    <location>
        <begin position="364"/>
        <end position="374"/>
    </location>
</feature>
<keyword evidence="6" id="KW-0812">Transmembrane</keyword>